<organism evidence="1 2">
    <name type="scientific">Bremia lactucae</name>
    <name type="common">Lettuce downy mildew</name>
    <dbReference type="NCBI Taxonomy" id="4779"/>
    <lineage>
        <taxon>Eukaryota</taxon>
        <taxon>Sar</taxon>
        <taxon>Stramenopiles</taxon>
        <taxon>Oomycota</taxon>
        <taxon>Peronosporomycetes</taxon>
        <taxon>Peronosporales</taxon>
        <taxon>Peronosporaceae</taxon>
        <taxon>Bremia</taxon>
    </lineage>
</organism>
<evidence type="ECO:0000313" key="2">
    <source>
        <dbReference type="Proteomes" id="UP000294530"/>
    </source>
</evidence>
<evidence type="ECO:0000313" key="1">
    <source>
        <dbReference type="EMBL" id="TDH65404.1"/>
    </source>
</evidence>
<dbReference type="Proteomes" id="UP000294530">
    <property type="component" value="Unassembled WGS sequence"/>
</dbReference>
<dbReference type="KEGG" id="blac:94347373"/>
<sequence length="90" mass="10371">MWCAQVFFVNLWTQHAAEQSSKTGSQDGTFCAGKELNHFRLVVIAIVWAHCDHPYQPCPVLEICVYRKLMVYFDYQIAFDLSMDGILNLP</sequence>
<dbReference type="RefSeq" id="XP_067814903.1">
    <property type="nucleotide sequence ID" value="XM_067961702.1"/>
</dbReference>
<name>A0A976FFI5_BRELC</name>
<proteinExistence type="predicted"/>
<keyword evidence="2" id="KW-1185">Reference proteome</keyword>
<dbReference type="AlphaFoldDB" id="A0A976FFI5"/>
<comment type="caution">
    <text evidence="1">The sequence shown here is derived from an EMBL/GenBank/DDBJ whole genome shotgun (WGS) entry which is preliminary data.</text>
</comment>
<protein>
    <submittedName>
        <fullName evidence="1">Uncharacterized protein</fullName>
    </submittedName>
</protein>
<dbReference type="GeneID" id="94347373"/>
<reference evidence="1 2" key="1">
    <citation type="journal article" date="2021" name="Genome Biol.">
        <title>AFLAP: assembly-free linkage analysis pipeline using k-mers from genome sequencing data.</title>
        <authorList>
            <person name="Fletcher K."/>
            <person name="Zhang L."/>
            <person name="Gil J."/>
            <person name="Han R."/>
            <person name="Cavanaugh K."/>
            <person name="Michelmore R."/>
        </authorList>
    </citation>
    <scope>NUCLEOTIDE SEQUENCE [LARGE SCALE GENOMIC DNA]</scope>
    <source>
        <strain evidence="1 2">SF5</strain>
    </source>
</reference>
<accession>A0A976FFI5</accession>
<gene>
    <name evidence="1" type="ORF">CCR75_003608</name>
</gene>
<dbReference type="EMBL" id="SHOA02000001">
    <property type="protein sequence ID" value="TDH65404.1"/>
    <property type="molecule type" value="Genomic_DNA"/>
</dbReference>